<organism evidence="2 3">
    <name type="scientific">Roseivivax lentus</name>
    <dbReference type="NCBI Taxonomy" id="633194"/>
    <lineage>
        <taxon>Bacteria</taxon>
        <taxon>Pseudomonadati</taxon>
        <taxon>Pseudomonadota</taxon>
        <taxon>Alphaproteobacteria</taxon>
        <taxon>Rhodobacterales</taxon>
        <taxon>Roseobacteraceae</taxon>
        <taxon>Roseivivax</taxon>
    </lineage>
</organism>
<feature type="transmembrane region" description="Helical" evidence="1">
    <location>
        <begin position="12"/>
        <end position="36"/>
    </location>
</feature>
<evidence type="ECO:0000256" key="1">
    <source>
        <dbReference type="SAM" id="Phobius"/>
    </source>
</evidence>
<name>A0A1N7NAY4_9RHOB</name>
<dbReference type="InterPro" id="IPR045584">
    <property type="entry name" value="Pilin-like"/>
</dbReference>
<keyword evidence="1" id="KW-1133">Transmembrane helix</keyword>
<reference evidence="3" key="1">
    <citation type="submission" date="2017-01" db="EMBL/GenBank/DDBJ databases">
        <authorList>
            <person name="Varghese N."/>
            <person name="Submissions S."/>
        </authorList>
    </citation>
    <scope>NUCLEOTIDE SEQUENCE [LARGE SCALE GENOMIC DNA]</scope>
    <source>
        <strain evidence="3">DSM 29430</strain>
    </source>
</reference>
<dbReference type="AlphaFoldDB" id="A0A1N7NAY4"/>
<proteinExistence type="predicted"/>
<dbReference type="EMBL" id="FTOQ01000007">
    <property type="protein sequence ID" value="SIS95490.1"/>
    <property type="molecule type" value="Genomic_DNA"/>
</dbReference>
<dbReference type="NCBIfam" id="TIGR02532">
    <property type="entry name" value="IV_pilin_GFxxxE"/>
    <property type="match status" value="1"/>
</dbReference>
<keyword evidence="1" id="KW-0472">Membrane</keyword>
<protein>
    <submittedName>
        <fullName evidence="2">Prepilin-type N-terminal cleavage/methylation domain-containing protein</fullName>
    </submittedName>
</protein>
<sequence>MVVRLTRSAPGFGLVEMLVVVSILSVLAVGASVLAVRSGGALPRTTDLLQTDAMAARHLAMLSGLDHALVFSGTGWEVSRRSGDGWTMLSSQRPAGVSFAFSRADWIMRPDGAVADFDLRISSNGDARDCRAATKPMLECR</sequence>
<accession>A0A1N7NAY4</accession>
<dbReference type="RefSeq" id="WP_076448482.1">
    <property type="nucleotide sequence ID" value="NZ_FTOQ01000007.1"/>
</dbReference>
<dbReference type="Pfam" id="PF07963">
    <property type="entry name" value="N_methyl"/>
    <property type="match status" value="1"/>
</dbReference>
<dbReference type="STRING" id="633194.SAMN05421759_107150"/>
<dbReference type="InterPro" id="IPR012902">
    <property type="entry name" value="N_methyl_site"/>
</dbReference>
<gene>
    <name evidence="2" type="ORF">SAMN05421759_107150</name>
</gene>
<dbReference type="SUPFAM" id="SSF54523">
    <property type="entry name" value="Pili subunits"/>
    <property type="match status" value="1"/>
</dbReference>
<dbReference type="Proteomes" id="UP000186684">
    <property type="component" value="Unassembled WGS sequence"/>
</dbReference>
<evidence type="ECO:0000313" key="2">
    <source>
        <dbReference type="EMBL" id="SIS95490.1"/>
    </source>
</evidence>
<evidence type="ECO:0000313" key="3">
    <source>
        <dbReference type="Proteomes" id="UP000186684"/>
    </source>
</evidence>
<keyword evidence="3" id="KW-1185">Reference proteome</keyword>
<keyword evidence="1" id="KW-0812">Transmembrane</keyword>